<dbReference type="KEGG" id="blr:BRLA_c020130"/>
<dbReference type="eggNOG" id="COG4632">
    <property type="taxonomic scope" value="Bacteria"/>
</dbReference>
<dbReference type="Proteomes" id="UP000005850">
    <property type="component" value="Chromosome"/>
</dbReference>
<evidence type="ECO:0000256" key="1">
    <source>
        <dbReference type="SAM" id="Coils"/>
    </source>
</evidence>
<evidence type="ECO:0000259" key="2">
    <source>
        <dbReference type="Pfam" id="PF09992"/>
    </source>
</evidence>
<dbReference type="PANTHER" id="PTHR40446:SF2">
    <property type="entry name" value="N-ACETYLGLUCOSAMINE-1-PHOSPHODIESTER ALPHA-N-ACETYLGLUCOSAMINIDASE"/>
    <property type="match status" value="1"/>
</dbReference>
<feature type="domain" description="Phosphodiester glycosidase" evidence="2">
    <location>
        <begin position="171"/>
        <end position="345"/>
    </location>
</feature>
<organism evidence="3 4">
    <name type="scientific">Brevibacillus laterosporus LMG 15441</name>
    <dbReference type="NCBI Taxonomy" id="1042163"/>
    <lineage>
        <taxon>Bacteria</taxon>
        <taxon>Bacillati</taxon>
        <taxon>Bacillota</taxon>
        <taxon>Bacilli</taxon>
        <taxon>Bacillales</taxon>
        <taxon>Paenibacillaceae</taxon>
        <taxon>Brevibacillus</taxon>
    </lineage>
</organism>
<dbReference type="PANTHER" id="PTHR40446">
    <property type="entry name" value="N-ACETYLGLUCOSAMINE-1-PHOSPHODIESTER ALPHA-N-ACETYLGLUCOSAMINIDASE"/>
    <property type="match status" value="1"/>
</dbReference>
<keyword evidence="1" id="KW-0175">Coiled coil</keyword>
<dbReference type="Pfam" id="PF09992">
    <property type="entry name" value="NAGPA"/>
    <property type="match status" value="1"/>
</dbReference>
<name>A0A075R3B2_BRELA</name>
<feature type="coiled-coil region" evidence="1">
    <location>
        <begin position="33"/>
        <end position="95"/>
    </location>
</feature>
<sequence length="347" mass="37886">MLSRLNLFFVLLLAPLCGILLAFAKPSPLEANMDKLSLKSAQLAAQMSELEKTSNETKDILASLRKTADQDKKEAEHYQKQLDNLVAASKNQTKQSTGLLDEILANLLGDPIGQNFGKNSRIKVYSLKEAGYSGYMAKVHLFNPNALKMVLANDSVYSRGETTSHAAKRKGAVLAVNAGGFDKRNGKLAPLGITVVDGQVKTFSNNPNLSFVGFNKNGRLHSGRLTSQEQVKKNGIMQGASFLPILLENGQKKAIPKAWANRREPRTLIGNFENGDLLFIVIDGRNKGGSKGVTLEEAQRKLLEFKVRDAYNLDGGSSSVFYYNGKVLNHPSSGRELSLTTHLVVLP</sequence>
<keyword evidence="4" id="KW-1185">Reference proteome</keyword>
<gene>
    <name evidence="3" type="ORF">BRLA_c020130</name>
</gene>
<dbReference type="STRING" id="1042163.BRLA_c020130"/>
<protein>
    <submittedName>
        <fullName evidence="3">Exopolysaccharide biosynthesis protein</fullName>
    </submittedName>
</protein>
<accession>A0A075R3B2</accession>
<evidence type="ECO:0000313" key="4">
    <source>
        <dbReference type="Proteomes" id="UP000005850"/>
    </source>
</evidence>
<reference evidence="3 4" key="1">
    <citation type="journal article" date="2011" name="J. Bacteriol.">
        <title>Genome sequence of Brevibacillus laterosporus LMG 15441, a pathogen of invertebrates.</title>
        <authorList>
            <person name="Djukic M."/>
            <person name="Poehlein A."/>
            <person name="Thurmer A."/>
            <person name="Daniel R."/>
        </authorList>
    </citation>
    <scope>NUCLEOTIDE SEQUENCE [LARGE SCALE GENOMIC DNA]</scope>
    <source>
        <strain evidence="3 4">LMG 15441</strain>
    </source>
</reference>
<proteinExistence type="predicted"/>
<dbReference type="AlphaFoldDB" id="A0A075R3B2"/>
<evidence type="ECO:0000313" key="3">
    <source>
        <dbReference type="EMBL" id="AIG26334.1"/>
    </source>
</evidence>
<dbReference type="InterPro" id="IPR018711">
    <property type="entry name" value="NAGPA"/>
</dbReference>
<dbReference type="EMBL" id="CP007806">
    <property type="protein sequence ID" value="AIG26334.1"/>
    <property type="molecule type" value="Genomic_DNA"/>
</dbReference>
<dbReference type="RefSeq" id="WP_003337177.1">
    <property type="nucleotide sequence ID" value="NZ_CP007806.1"/>
</dbReference>
<dbReference type="HOGENOM" id="CLU_780412_0_0_9"/>